<dbReference type="Proteomes" id="UP001176961">
    <property type="component" value="Unassembled WGS sequence"/>
</dbReference>
<organism evidence="1 2">
    <name type="scientific">Cylicocyclus nassatus</name>
    <name type="common">Nematode worm</name>
    <dbReference type="NCBI Taxonomy" id="53992"/>
    <lineage>
        <taxon>Eukaryota</taxon>
        <taxon>Metazoa</taxon>
        <taxon>Ecdysozoa</taxon>
        <taxon>Nematoda</taxon>
        <taxon>Chromadorea</taxon>
        <taxon>Rhabditida</taxon>
        <taxon>Rhabditina</taxon>
        <taxon>Rhabditomorpha</taxon>
        <taxon>Strongyloidea</taxon>
        <taxon>Strongylidae</taxon>
        <taxon>Cylicocyclus</taxon>
    </lineage>
</organism>
<sequence length="220" mass="24233">MYIGVGEVNAEVKNVFTGIINLNYANLKINNELVWQGMDDVGLATRLAVDMSNIDPAEKNVEIGTLKAQIESLKEEYDPELDDYTHIFFAPQSRTTVYSFQINPTGETTIDWGDGTTPDTLTTTGIQFVSHTYDSLTSASASNNGVGSVMYTQVEIKIHSDSSYSIEVNGQTGIVTLDIPSLDGYATEKYVEDNYVKKGEVPPAPTDYVKIADYNKFVQD</sequence>
<accession>A0AA36HH54</accession>
<keyword evidence="2" id="KW-1185">Reference proteome</keyword>
<evidence type="ECO:0000313" key="2">
    <source>
        <dbReference type="Proteomes" id="UP001176961"/>
    </source>
</evidence>
<comment type="caution">
    <text evidence="1">The sequence shown here is derived from an EMBL/GenBank/DDBJ whole genome shotgun (WGS) entry which is preliminary data.</text>
</comment>
<dbReference type="EMBL" id="CATQJL010000352">
    <property type="protein sequence ID" value="CAJ0610681.1"/>
    <property type="molecule type" value="Genomic_DNA"/>
</dbReference>
<gene>
    <name evidence="1" type="ORF">CYNAS_LOCUS22664</name>
</gene>
<dbReference type="AlphaFoldDB" id="A0AA36HH54"/>
<proteinExistence type="predicted"/>
<evidence type="ECO:0000313" key="1">
    <source>
        <dbReference type="EMBL" id="CAJ0610681.1"/>
    </source>
</evidence>
<name>A0AA36HH54_CYLNA</name>
<reference evidence="1" key="1">
    <citation type="submission" date="2023-07" db="EMBL/GenBank/DDBJ databases">
        <authorList>
            <consortium name="CYATHOMIX"/>
        </authorList>
    </citation>
    <scope>NUCLEOTIDE SEQUENCE</scope>
    <source>
        <strain evidence="1">N/A</strain>
    </source>
</reference>
<protein>
    <submittedName>
        <fullName evidence="1">Uncharacterized protein</fullName>
    </submittedName>
</protein>